<dbReference type="GO" id="GO:0050038">
    <property type="term" value="F:L-xylulose reductase (NADPH) activity"/>
    <property type="evidence" value="ECO:0007669"/>
    <property type="project" value="TreeGrafter"/>
</dbReference>
<accession>A0A6A8D9J8</accession>
<dbReference type="OrthoDB" id="9808814at2"/>
<dbReference type="GO" id="GO:0005997">
    <property type="term" value="P:xylulose metabolic process"/>
    <property type="evidence" value="ECO:0007669"/>
    <property type="project" value="TreeGrafter"/>
</dbReference>
<evidence type="ECO:0000313" key="5">
    <source>
        <dbReference type="Proteomes" id="UP000799092"/>
    </source>
</evidence>
<gene>
    <name evidence="4" type="ORF">GH741_00845</name>
</gene>
<dbReference type="PANTHER" id="PTHR44252">
    <property type="entry name" value="D-ERYTHRULOSE REDUCTASE"/>
    <property type="match status" value="1"/>
</dbReference>
<comment type="caution">
    <text evidence="4">The sequence shown here is derived from an EMBL/GenBank/DDBJ whole genome shotgun (WGS) entry which is preliminary data.</text>
</comment>
<dbReference type="Pfam" id="PF13561">
    <property type="entry name" value="adh_short_C2"/>
    <property type="match status" value="1"/>
</dbReference>
<protein>
    <submittedName>
        <fullName evidence="4">SDR family oxidoreductase</fullName>
    </submittedName>
</protein>
<dbReference type="RefSeq" id="WP_153734879.1">
    <property type="nucleotide sequence ID" value="NZ_WJNG01000001.1"/>
</dbReference>
<dbReference type="GO" id="GO:0006006">
    <property type="term" value="P:glucose metabolic process"/>
    <property type="evidence" value="ECO:0007669"/>
    <property type="project" value="TreeGrafter"/>
</dbReference>
<dbReference type="PRINTS" id="PR00081">
    <property type="entry name" value="GDHRDH"/>
</dbReference>
<keyword evidence="3" id="KW-0521">NADP</keyword>
<organism evidence="4 5">
    <name type="scientific">Aquibacillus halophilus</name>
    <dbReference type="NCBI Taxonomy" id="930132"/>
    <lineage>
        <taxon>Bacteria</taxon>
        <taxon>Bacillati</taxon>
        <taxon>Bacillota</taxon>
        <taxon>Bacilli</taxon>
        <taxon>Bacillales</taxon>
        <taxon>Bacillaceae</taxon>
        <taxon>Aquibacillus</taxon>
    </lineage>
</organism>
<keyword evidence="5" id="KW-1185">Reference proteome</keyword>
<dbReference type="PANTHER" id="PTHR44252:SF3">
    <property type="entry name" value="D-ERYTHRULOSE REDUCTASE-RELATED"/>
    <property type="match status" value="1"/>
</dbReference>
<comment type="similarity">
    <text evidence="1">Belongs to the short-chain dehydrogenases/reductases (SDR) family.</text>
</comment>
<dbReference type="InterPro" id="IPR051737">
    <property type="entry name" value="L-xylulose/Carbonyl_redctase"/>
</dbReference>
<dbReference type="AlphaFoldDB" id="A0A6A8D9J8"/>
<dbReference type="PROSITE" id="PS00061">
    <property type="entry name" value="ADH_SHORT"/>
    <property type="match status" value="1"/>
</dbReference>
<dbReference type="PRINTS" id="PR00080">
    <property type="entry name" value="SDRFAMILY"/>
</dbReference>
<evidence type="ECO:0000256" key="3">
    <source>
        <dbReference type="ARBA" id="ARBA00022857"/>
    </source>
</evidence>
<dbReference type="EMBL" id="WJNG01000001">
    <property type="protein sequence ID" value="MRH41216.1"/>
    <property type="molecule type" value="Genomic_DNA"/>
</dbReference>
<dbReference type="SUPFAM" id="SSF51735">
    <property type="entry name" value="NAD(P)-binding Rossmann-fold domains"/>
    <property type="match status" value="1"/>
</dbReference>
<dbReference type="Gene3D" id="3.40.50.720">
    <property type="entry name" value="NAD(P)-binding Rossmann-like Domain"/>
    <property type="match status" value="1"/>
</dbReference>
<name>A0A6A8D9J8_9BACI</name>
<dbReference type="CDD" id="cd05233">
    <property type="entry name" value="SDR_c"/>
    <property type="match status" value="1"/>
</dbReference>
<dbReference type="InterPro" id="IPR002347">
    <property type="entry name" value="SDR_fam"/>
</dbReference>
<dbReference type="Proteomes" id="UP000799092">
    <property type="component" value="Unassembled WGS sequence"/>
</dbReference>
<evidence type="ECO:0000256" key="2">
    <source>
        <dbReference type="ARBA" id="ARBA00011881"/>
    </source>
</evidence>
<evidence type="ECO:0000313" key="4">
    <source>
        <dbReference type="EMBL" id="MRH41216.1"/>
    </source>
</evidence>
<dbReference type="InterPro" id="IPR020904">
    <property type="entry name" value="Sc_DH/Rdtase_CS"/>
</dbReference>
<sequence length="241" mass="26834">MKWIIVTGDSKGLGKEIVKQILSDSEYGVIGISRSNEQSVLELIDMYPKRFKHLSFDLEKVMDIKELYTKHIRKIGPIYGLVNNSALAYDDIISNLNVESLERMFKVNVFSSMHLTKYAIRDMLLNKIEGSIVHISSVSAHTGYKGLSMYAATKGAMEAFSKNTAREWGSKGIRSNCVVPGFMETSMSASLSNEQKDRIYKRTSMKKETDVGSVASSVVFLLSDKSRSITGTVIHVDNGTI</sequence>
<dbReference type="InterPro" id="IPR036291">
    <property type="entry name" value="NAD(P)-bd_dom_sf"/>
</dbReference>
<comment type="subunit">
    <text evidence="2">Homotetramer.</text>
</comment>
<reference evidence="4" key="1">
    <citation type="submission" date="2019-11" db="EMBL/GenBank/DDBJ databases">
        <authorList>
            <person name="Li J."/>
        </authorList>
    </citation>
    <scope>NUCLEOTIDE SEQUENCE</scope>
    <source>
        <strain evidence="4">B6B</strain>
    </source>
</reference>
<dbReference type="GO" id="GO:0004090">
    <property type="term" value="F:carbonyl reductase (NADPH) activity"/>
    <property type="evidence" value="ECO:0007669"/>
    <property type="project" value="TreeGrafter"/>
</dbReference>
<proteinExistence type="inferred from homology"/>
<evidence type="ECO:0000256" key="1">
    <source>
        <dbReference type="ARBA" id="ARBA00006484"/>
    </source>
</evidence>